<evidence type="ECO:0000256" key="1">
    <source>
        <dbReference type="SAM" id="MobiDB-lite"/>
    </source>
</evidence>
<feature type="compositionally biased region" description="Basic and acidic residues" evidence="1">
    <location>
        <begin position="1"/>
        <end position="10"/>
    </location>
</feature>
<dbReference type="GeneID" id="43665527"/>
<protein>
    <submittedName>
        <fullName evidence="2">Uncharacterized protein</fullName>
    </submittedName>
</protein>
<dbReference type="RefSeq" id="XP_031946122.1">
    <property type="nucleotide sequence ID" value="XM_032080836.1"/>
</dbReference>
<proteinExistence type="predicted"/>
<dbReference type="Proteomes" id="UP000325579">
    <property type="component" value="Unassembled WGS sequence"/>
</dbReference>
<feature type="compositionally biased region" description="Pro residues" evidence="1">
    <location>
        <begin position="63"/>
        <end position="74"/>
    </location>
</feature>
<name>A0A5N7DRZ3_9EURO</name>
<evidence type="ECO:0000313" key="2">
    <source>
        <dbReference type="EMBL" id="KAE8408803.1"/>
    </source>
</evidence>
<reference evidence="2 3" key="1">
    <citation type="submission" date="2019-04" db="EMBL/GenBank/DDBJ databases">
        <authorList>
            <consortium name="DOE Joint Genome Institute"/>
            <person name="Mondo S."/>
            <person name="Kjaerbolling I."/>
            <person name="Vesth T."/>
            <person name="Frisvad J.C."/>
            <person name="Nybo J.L."/>
            <person name="Theobald S."/>
            <person name="Kildgaard S."/>
            <person name="Isbrandt T."/>
            <person name="Kuo A."/>
            <person name="Sato A."/>
            <person name="Lyhne E.K."/>
            <person name="Kogle M.E."/>
            <person name="Wiebenga A."/>
            <person name="Kun R.S."/>
            <person name="Lubbers R.J."/>
            <person name="Makela M.R."/>
            <person name="Barry K."/>
            <person name="Chovatia M."/>
            <person name="Clum A."/>
            <person name="Daum C."/>
            <person name="Haridas S."/>
            <person name="He G."/>
            <person name="LaButti K."/>
            <person name="Lipzen A."/>
            <person name="Riley R."/>
            <person name="Salamov A."/>
            <person name="Simmons B.A."/>
            <person name="Magnuson J.K."/>
            <person name="Henrissat B."/>
            <person name="Mortensen U.H."/>
            <person name="Larsen T.O."/>
            <person name="Devries R.P."/>
            <person name="Grigoriev I.V."/>
            <person name="Machida M."/>
            <person name="Baker S.E."/>
            <person name="Andersen M.R."/>
            <person name="Cantor M.N."/>
            <person name="Hua S.X."/>
        </authorList>
    </citation>
    <scope>NUCLEOTIDE SEQUENCE [LARGE SCALE GENOMIC DNA]</scope>
    <source>
        <strain evidence="2 3">CBS 119388</strain>
    </source>
</reference>
<organism evidence="2 3">
    <name type="scientific">Aspergillus pseudonomiae</name>
    <dbReference type="NCBI Taxonomy" id="1506151"/>
    <lineage>
        <taxon>Eukaryota</taxon>
        <taxon>Fungi</taxon>
        <taxon>Dikarya</taxon>
        <taxon>Ascomycota</taxon>
        <taxon>Pezizomycotina</taxon>
        <taxon>Eurotiomycetes</taxon>
        <taxon>Eurotiomycetidae</taxon>
        <taxon>Eurotiales</taxon>
        <taxon>Aspergillaceae</taxon>
        <taxon>Aspergillus</taxon>
        <taxon>Aspergillus subgen. Circumdati</taxon>
    </lineage>
</organism>
<feature type="region of interest" description="Disordered" evidence="1">
    <location>
        <begin position="1"/>
        <end position="121"/>
    </location>
</feature>
<feature type="compositionally biased region" description="Basic and acidic residues" evidence="1">
    <location>
        <begin position="26"/>
        <end position="37"/>
    </location>
</feature>
<dbReference type="AlphaFoldDB" id="A0A5N7DRZ3"/>
<gene>
    <name evidence="2" type="ORF">BDV37DRAFT_238356</name>
</gene>
<dbReference type="EMBL" id="ML736742">
    <property type="protein sequence ID" value="KAE8408803.1"/>
    <property type="molecule type" value="Genomic_DNA"/>
</dbReference>
<accession>A0A5N7DRZ3</accession>
<evidence type="ECO:0000313" key="3">
    <source>
        <dbReference type="Proteomes" id="UP000325579"/>
    </source>
</evidence>
<keyword evidence="3" id="KW-1185">Reference proteome</keyword>
<sequence>MAILDKESRSRGLRMPSLSAIKSRKKNAESPPRRDSSSDEVVIPTRMDSIPGRSLRSQEKDLPPNPLPSPPAFPSAPADSLSNQSPYHHINPTPKYEDRPLPRFPRVPVPKREEPPVPAPAPALIQQVTPPSSEDQYPIHPQEHVRPIEDPLESYIPDPEPEPEIDGTSTYIEPVSSEESNGPWTPPDYDPVAAPLNRLHYACYQEHRSMPTANNLWHPLPCMTCQIYDREIRYRCLLPDAAEMPEPLAGAAYENDALPRVAIHSLLIVLISVQDMDIGSIV</sequence>
<dbReference type="OrthoDB" id="5425130at2759"/>